<keyword evidence="1" id="KW-1133">Transmembrane helix</keyword>
<reference evidence="3 4" key="1">
    <citation type="journal article" date="2015" name="Nature">
        <title>rRNA introns, odd ribosomes, and small enigmatic genomes across a large radiation of phyla.</title>
        <authorList>
            <person name="Brown C.T."/>
            <person name="Hug L.A."/>
            <person name="Thomas B.C."/>
            <person name="Sharon I."/>
            <person name="Castelle C.J."/>
            <person name="Singh A."/>
            <person name="Wilkins M.J."/>
            <person name="Williams K.H."/>
            <person name="Banfield J.F."/>
        </authorList>
    </citation>
    <scope>NUCLEOTIDE SEQUENCE [LARGE SCALE GENOMIC DNA]</scope>
</reference>
<dbReference type="Proteomes" id="UP000033866">
    <property type="component" value="Unassembled WGS sequence"/>
</dbReference>
<sequence length="631" mass="70885">LKNDIIKTMKKLALTILVSLIFLLPLSPVLATTYDFVIDTDTKISYTTGNDSVTVQYTYKRTVENSSFYYPASGEKVFHIPDIQNKTDEEIKIERKFKKDSISVKDQYGNKLKYTIKEEKNPEGIYVNIPNYKITTKSSPYLITFTYKTHDYVQKVSDFVTIQAPALPKDVILEQVDKSTGTTTRYNYGLSIVVDKNIPTLAKIYPSEFTKKTDSKITTYSFDQLDRIENSPYIEFGTEAVYKFELLFKTPKTDTFIPEKYSDIYSQLSTNIYQISLPREYGETNQRVYFSNVTPSPKDIYQDSEGNLIGVFEVPANIDSEISVTGYIYVQQDSYDNPSDSFDMNLSEYFELVNKSSFLNKYLTPSKFWQSTDTYIKQEAEKLIANQSTILGAIQADYAFVGDKLEYDYAKANSDNQRIGAKAALTGGASVCMEYSDSLIALLRAQGIPARAAGGYANISTEAVDNPTTHQWVQIWIPNYGWLTADPTLESKNMLIGKAIDRILWETFNGDAPSNISVYSANDITTVSNGGYNIKVYGAEDVNQSELKSYVDLIPDKGYENTEEIPVNGSYSVSHWFNIFLKTTVIGKSLLIAGPVLISLVVLTGAILGISLGIKAIKRKRQNPTLTADTK</sequence>
<feature type="non-terminal residue" evidence="3">
    <location>
        <position position="1"/>
    </location>
</feature>
<gene>
    <name evidence="3" type="ORF">UR61_C0043G0005</name>
</gene>
<dbReference type="InterPro" id="IPR002931">
    <property type="entry name" value="Transglutaminase-like"/>
</dbReference>
<feature type="transmembrane region" description="Helical" evidence="1">
    <location>
        <begin position="590"/>
        <end position="614"/>
    </location>
</feature>
<evidence type="ECO:0000313" key="3">
    <source>
        <dbReference type="EMBL" id="KKP64597.1"/>
    </source>
</evidence>
<dbReference type="InterPro" id="IPR038765">
    <property type="entry name" value="Papain-like_cys_pep_sf"/>
</dbReference>
<protein>
    <submittedName>
        <fullName evidence="3">Transglutaminase domain-containing protein</fullName>
    </submittedName>
</protein>
<organism evidence="3 4">
    <name type="scientific">candidate division WS6 bacterium GW2011_GWE1_34_7</name>
    <dbReference type="NCBI Taxonomy" id="1619093"/>
    <lineage>
        <taxon>Bacteria</taxon>
        <taxon>Candidatus Dojkabacteria</taxon>
    </lineage>
</organism>
<name>A0A0G0EB65_9BACT</name>
<dbReference type="AlphaFoldDB" id="A0A0G0EB65"/>
<evidence type="ECO:0000256" key="1">
    <source>
        <dbReference type="SAM" id="Phobius"/>
    </source>
</evidence>
<dbReference type="EMBL" id="LBPV01000043">
    <property type="protein sequence ID" value="KKP64597.1"/>
    <property type="molecule type" value="Genomic_DNA"/>
</dbReference>
<evidence type="ECO:0000259" key="2">
    <source>
        <dbReference type="SMART" id="SM00460"/>
    </source>
</evidence>
<dbReference type="SMART" id="SM00460">
    <property type="entry name" value="TGc"/>
    <property type="match status" value="1"/>
</dbReference>
<accession>A0A0G0EB65</accession>
<dbReference type="PANTHER" id="PTHR33490">
    <property type="entry name" value="BLR5614 PROTEIN-RELATED"/>
    <property type="match status" value="1"/>
</dbReference>
<evidence type="ECO:0000313" key="4">
    <source>
        <dbReference type="Proteomes" id="UP000033866"/>
    </source>
</evidence>
<keyword evidence="1" id="KW-0812">Transmembrane</keyword>
<dbReference type="Gene3D" id="3.10.620.30">
    <property type="match status" value="1"/>
</dbReference>
<dbReference type="Pfam" id="PF01841">
    <property type="entry name" value="Transglut_core"/>
    <property type="match status" value="1"/>
</dbReference>
<feature type="domain" description="Transglutaminase-like" evidence="2">
    <location>
        <begin position="424"/>
        <end position="489"/>
    </location>
</feature>
<dbReference type="PANTHER" id="PTHR33490:SF6">
    <property type="entry name" value="SLL1049 PROTEIN"/>
    <property type="match status" value="1"/>
</dbReference>
<comment type="caution">
    <text evidence="3">The sequence shown here is derived from an EMBL/GenBank/DDBJ whole genome shotgun (WGS) entry which is preliminary data.</text>
</comment>
<dbReference type="SUPFAM" id="SSF54001">
    <property type="entry name" value="Cysteine proteinases"/>
    <property type="match status" value="1"/>
</dbReference>
<keyword evidence="1" id="KW-0472">Membrane</keyword>
<proteinExistence type="predicted"/>